<organism evidence="1 2">
    <name type="scientific">Liparis tanakae</name>
    <name type="common">Tanaka's snailfish</name>
    <dbReference type="NCBI Taxonomy" id="230148"/>
    <lineage>
        <taxon>Eukaryota</taxon>
        <taxon>Metazoa</taxon>
        <taxon>Chordata</taxon>
        <taxon>Craniata</taxon>
        <taxon>Vertebrata</taxon>
        <taxon>Euteleostomi</taxon>
        <taxon>Actinopterygii</taxon>
        <taxon>Neopterygii</taxon>
        <taxon>Teleostei</taxon>
        <taxon>Neoteleostei</taxon>
        <taxon>Acanthomorphata</taxon>
        <taxon>Eupercaria</taxon>
        <taxon>Perciformes</taxon>
        <taxon>Cottioidei</taxon>
        <taxon>Cottales</taxon>
        <taxon>Liparidae</taxon>
        <taxon>Liparis</taxon>
    </lineage>
</organism>
<proteinExistence type="predicted"/>
<dbReference type="EMBL" id="SRLO01000308">
    <property type="protein sequence ID" value="TNN61777.1"/>
    <property type="molecule type" value="Genomic_DNA"/>
</dbReference>
<dbReference type="Proteomes" id="UP000314294">
    <property type="component" value="Unassembled WGS sequence"/>
</dbReference>
<evidence type="ECO:0000313" key="1">
    <source>
        <dbReference type="EMBL" id="TNN61777.1"/>
    </source>
</evidence>
<evidence type="ECO:0000313" key="2">
    <source>
        <dbReference type="Proteomes" id="UP000314294"/>
    </source>
</evidence>
<sequence>MHDAYEQAGRLGADLHAGVVRHAAIKTNGCRGAGTVPLALGPGEQWVLLPEATESWEHISRDVRFTCPREEATHTHPLHKALLLQASLAQQSRLQGQLSLRKRRIERHVRENRGG</sequence>
<name>A0A4Z2H785_9TELE</name>
<dbReference type="AlphaFoldDB" id="A0A4Z2H785"/>
<reference evidence="1 2" key="1">
    <citation type="submission" date="2019-03" db="EMBL/GenBank/DDBJ databases">
        <title>First draft genome of Liparis tanakae, snailfish: a comprehensive survey of snailfish specific genes.</title>
        <authorList>
            <person name="Kim W."/>
            <person name="Song I."/>
            <person name="Jeong J.-H."/>
            <person name="Kim D."/>
            <person name="Kim S."/>
            <person name="Ryu S."/>
            <person name="Song J.Y."/>
            <person name="Lee S.K."/>
        </authorList>
    </citation>
    <scope>NUCLEOTIDE SEQUENCE [LARGE SCALE GENOMIC DNA]</scope>
    <source>
        <tissue evidence="1">Muscle</tissue>
    </source>
</reference>
<protein>
    <submittedName>
        <fullName evidence="1">Uncharacterized protein</fullName>
    </submittedName>
</protein>
<keyword evidence="2" id="KW-1185">Reference proteome</keyword>
<gene>
    <name evidence="1" type="ORF">EYF80_027999</name>
</gene>
<comment type="caution">
    <text evidence="1">The sequence shown here is derived from an EMBL/GenBank/DDBJ whole genome shotgun (WGS) entry which is preliminary data.</text>
</comment>
<accession>A0A4Z2H785</accession>